<dbReference type="HOGENOM" id="CLU_3045542_0_0_11"/>
<keyword evidence="1" id="KW-1133">Transmembrane helix</keyword>
<name>A4T1D2_MYCGI</name>
<keyword evidence="1" id="KW-0472">Membrane</keyword>
<sequence length="54" mass="5802">MSGVCFGRCDWGSAIVKTAFNDDDMAATWVNLIGLILLMLLQPVGGMISDKIGR</sequence>
<dbReference type="SUPFAM" id="SSF103473">
    <property type="entry name" value="MFS general substrate transporter"/>
    <property type="match status" value="1"/>
</dbReference>
<feature type="transmembrane region" description="Helical" evidence="1">
    <location>
        <begin position="26"/>
        <end position="48"/>
    </location>
</feature>
<organism evidence="2">
    <name type="scientific">Mycolicibacterium gilvum (strain PYR-GCK)</name>
    <name type="common">Mycobacterium gilvum (strain PYR-GCK)</name>
    <dbReference type="NCBI Taxonomy" id="350054"/>
    <lineage>
        <taxon>Bacteria</taxon>
        <taxon>Bacillati</taxon>
        <taxon>Actinomycetota</taxon>
        <taxon>Actinomycetes</taxon>
        <taxon>Mycobacteriales</taxon>
        <taxon>Mycobacteriaceae</taxon>
        <taxon>Mycolicibacterium</taxon>
    </lineage>
</organism>
<dbReference type="AlphaFoldDB" id="A4T1D2"/>
<protein>
    <submittedName>
        <fullName evidence="2">Uncharacterized protein</fullName>
    </submittedName>
</protein>
<dbReference type="KEGG" id="mgi:Mflv_5208"/>
<dbReference type="InterPro" id="IPR036259">
    <property type="entry name" value="MFS_trans_sf"/>
</dbReference>
<proteinExistence type="predicted"/>
<dbReference type="eggNOG" id="COG0477">
    <property type="taxonomic scope" value="Bacteria"/>
</dbReference>
<evidence type="ECO:0000256" key="1">
    <source>
        <dbReference type="SAM" id="Phobius"/>
    </source>
</evidence>
<gene>
    <name evidence="2" type="ordered locus">Mflv_5208</name>
</gene>
<dbReference type="STRING" id="350054.Mflv_5208"/>
<reference evidence="2" key="2">
    <citation type="journal article" date="2013" name="PLoS ONE">
        <title>A Gene Expression Study of the Activities of Aromatic Ring-Cleavage Dioxygenases in Mycobacterium gilvum PYR-GCK to Changes in Salinity and pH during Pyrene Degradation.</title>
        <authorList>
            <person name="Badejo A.C."/>
            <person name="Badejo A.O."/>
            <person name="Shin K.H."/>
            <person name="Chai Y.G."/>
        </authorList>
    </citation>
    <scope>NUCLEOTIDE SEQUENCE [LARGE SCALE GENOMIC DNA]</scope>
    <source>
        <strain evidence="2">PYR-GCK</strain>
    </source>
</reference>
<keyword evidence="1" id="KW-0812">Transmembrane</keyword>
<accession>A4T1D2</accession>
<reference evidence="2" key="1">
    <citation type="submission" date="2007-04" db="EMBL/GenBank/DDBJ databases">
        <authorList>
            <consortium name="US DOE Joint Genome Institute"/>
            <person name="Copeland A."/>
            <person name="Lucas S."/>
            <person name="Lapidus A."/>
            <person name="Barry K."/>
            <person name="Detter J.C."/>
            <person name="Glavina del Rio T."/>
            <person name="Hammon N."/>
            <person name="Israni S."/>
            <person name="Dalin E."/>
            <person name="Tice H."/>
            <person name="Pitluck S."/>
            <person name="Chain P."/>
            <person name="Malfatti S."/>
            <person name="Shin M."/>
            <person name="Vergez L."/>
            <person name="Schmutz J."/>
            <person name="Larimer F."/>
            <person name="Land M."/>
            <person name="Hauser L."/>
            <person name="Kyrpides N."/>
            <person name="Mikhailova N."/>
            <person name="Miller C."/>
            <person name="Richardson P."/>
        </authorList>
    </citation>
    <scope>NUCLEOTIDE SEQUENCE</scope>
    <source>
        <strain evidence="2">PYR-GCK</strain>
    </source>
</reference>
<dbReference type="EMBL" id="CP000656">
    <property type="protein sequence ID" value="ABP47673.1"/>
    <property type="molecule type" value="Genomic_DNA"/>
</dbReference>
<evidence type="ECO:0000313" key="2">
    <source>
        <dbReference type="EMBL" id="ABP47673.1"/>
    </source>
</evidence>